<dbReference type="InterPro" id="IPR011098">
    <property type="entry name" value="G5_dom"/>
</dbReference>
<feature type="domain" description="G5" evidence="7">
    <location>
        <begin position="530"/>
        <end position="610"/>
    </location>
</feature>
<feature type="region of interest" description="Disordered" evidence="4">
    <location>
        <begin position="549"/>
        <end position="569"/>
    </location>
</feature>
<evidence type="ECO:0000256" key="5">
    <source>
        <dbReference type="SAM" id="Phobius"/>
    </source>
</evidence>
<dbReference type="InterPro" id="IPR011505">
    <property type="entry name" value="Peptidase_M26_C_dom"/>
</dbReference>
<sequence>MLFRDKLNQYAIRKKNGIVGSCLIGSFVILSSLLASPSTAFAQSDAGSDVNYVDYYTLSQADKNRVQAITDDLTAKANVDYTFVYAKDSVASQKADTKTGATKQKTSSPQQTLVGQFLPNTSSKDQELLSLTGIGFLALGGILVLRSKRNRKQLILLLAFGGTVMTASLAVADVLQLRDSKLVLTGQSVTADNISGYHLVGYFTDQYGKDQAVTFTEATTTNSTQETTPSNQATTQVKQEPITTEEAPLVSKQETQTETITYGKQTIQDPLLPKGQTKIVQEGKNGKIEKQVQVNYQDGKVVSSQVLSETVVQKAQDEITAIGTLETSNGSSEQLDFPIAKVTTTDETVTESIAYNSKTVEDPSLAKGQTKILQTGQNGSLTKTLRHTYIDDQLVATDMISETTTSPAQDEIIAIGTLETGKGNSDTVTPKEAVITTSDETTTNSLAYTSQTIEDPSLPVGQTKVIQVGVMGVETQTIRHTYVDGQLVASDIVGQAVSQAPVSEIIAIGTKVEETTQTDTGTGTTTELPEAIITTNDESTMTALPFSSQTIEDPTLPKGQTKVLQTGQTGSLTQTYRHTYINGQLATSELVSETITQSPVSEIIAVGTLETDKGDSTNTEIPEAQLSYQEETQTKTIPHTQETVEDANLPKGQTRVIQEGKDGVETIKLRHVYLNGELVTTETLSQEISQSSQAEIIAVGTKEESSTTTTQLVTEQVAGQTFQTETRENPLLEEGKTNTIQEGRDGHVTITYQVTSDQTGQIISKLEVARQEVLPISKIIEVGTLVKKKGDAESTDLPIALVTSKDEETQTPIAFTKRTVVDPLLPKGQTKVTQAGHDGVLTTVTRNTYIDGQLANTEVVSSTVTSEPVDEITTVGTLETDKGDSTNTELPEAKVTTEDITETQAIAFTKRTVEDPLLPKGQTKVTQAGQDGVLTTVTRNTYIDGQLANTEVVSSTVTTESVDEITTIGTLETDKGDSANTELPEAKVTTEDITETQAIAFTKRTVEDPLLPKGQTKVTQAGQDGILTTVTRNTYIDGQLANTEVVSSTVTSEPVDEITTVGTLETDKGDSTNTELPEAKVTTEDITETQAIAFTKRTVEDPLLPKGQTKVTQAGQDGILTTVTRNTYIDGQLANTEVVSSTVTTESVDEITTIGTLETDKGDSANTELPEAKVTTEDITETQAIAFTKRTVEDPLLPKGQTKVTQAGQDGILTTVTRNTYIDGQLANTEAVSSTVTSEPVDEITTVGTLETDKGDSANTELPEAKVTTEDVTETRAIPFTKRTVSDPTMLAGETKITQTGQDGVETTVTRNTYVDGQLVDSQIVSTEVTTPMVEEITNVGQLETITETIEKRTNPVDFKSVEKKTDSLRRNVKRIAVEGVAGYTTETYSIVKTKDGQVLSETLLSSVDTPAIDQVTEIGTAPTIEIKNILSQELYKYTDGREEHVLSLTTDDTATTDNYYVRIKTEDLRQMLIPVSSFSDNGDGTYAVNLNFTELTTFAGNDTPYTDGYSFNVAKKQEQADSTVYTSFAELITAMKANPSGNYTLAADVSATELSTSDASYITGIFTGSLTSNYQGKQYRIYDLDKPLFEHLQSATIKNLVLSNVNITSNANATSAISQTAYRNTRIENVAVQGSITGTNNVAGLVNRVSSGAVLSNVAFTGSITATGVGNGTAEVAAIAGRANDNGTIIEKAYVSADVSGRSVSNNIRIAGLVALVSSNGRLRDSYMQGSVTNTGNSGMQVAAGVASTYTNGYANNNVTAAKVTNGTLFYGDSAYATSRVTDNYYITDLSDGSSTSYAKGISVQDGQDKVAAFGNTAKDLIASDSETNKVDYLSLTDSQESRLIAYKNMEKIIPFYDRDTLVEYGNLVDASSQLARKEIVSVTPLKDGNIASDLSQNDIDQIMIRYADDSIEKLSVSFDKAYTNDAVRQYKITGTDLIYTPEVFVSDHSDIISQVSDVLKNLAYASDDNYKTLGITSESDPAKKISKLYLQETYEKVQENIDTYLNKLLSSDKSINNLGGATKSYIVDYIKENKSALMLGLSYLVRWYGFDFDKIGADDLLLYAQDFYGKSNVEQLEWLVNFGKTGFSNLDPQNNISTYASSLSTASGDLSLFDFLESHKQLLDNNYSSMNDWFKAHTTAYIVEKQSEEYPDQDVAVYNRLKGATSEQNGLLPLLTAREGIYIITTVPVITYGMYDVYLDMKLKTSDPETYATKVEELKKRIQKYADMERAHFDAWFRILPSDVDATLFRTMPNWDSYSVRGNWLMSDSATTTNDAMQDFFFPIGRGKTQTAPASAYANGTSTFFIYSLLSDYTISIFTHETAHNADGKTYLYSYGRREGLGPEQYAQAYFQSPTGYSNDYFALNLLFDWTGTDGQTSKSRYYALSPERYQNAQDVQEYTQRSFDVIYTLEAIEAELIAEQTTENKQKLLRKMEKAYDKDSSGNDAWAADTYRSLTTTEAESLKTIEDFVNADVASVRHFGSKNDSGKIGRGSYQAVSMFAGMWGENDNTLGSPGDLTFRRTSYELLAELGYEKGLIPYASNQLLSEAQAAGNSHLTDSYIFDKILKPLGYTSWDDFKIKKYAEHKAAAQASGSLKPVTVQWNRQANVLTSYDDIKNLMRDAMQKDLEQNRLDGNSLVKAVEAAIYNDYLLTTNDFRESIYTTSI</sequence>
<evidence type="ECO:0000313" key="9">
    <source>
        <dbReference type="Proteomes" id="UP000809081"/>
    </source>
</evidence>
<gene>
    <name evidence="8" type="ORF">JOC31_000697</name>
</gene>
<feature type="transmembrane region" description="Helical" evidence="5">
    <location>
        <begin position="154"/>
        <end position="175"/>
    </location>
</feature>
<dbReference type="RefSeq" id="WP_205016792.1">
    <property type="nucleotide sequence ID" value="NZ_JAFBEI010000011.1"/>
</dbReference>
<keyword evidence="1" id="KW-0645">Protease</keyword>
<name>A0ABS2PKJ1_9STRE</name>
<feature type="domain" description="G5" evidence="7">
    <location>
        <begin position="623"/>
        <end position="703"/>
    </location>
</feature>
<dbReference type="NCBIfam" id="TIGR01167">
    <property type="entry name" value="LPXTG_anchor"/>
    <property type="match status" value="1"/>
</dbReference>
<reference evidence="8 9" key="1">
    <citation type="submission" date="2021-01" db="EMBL/GenBank/DDBJ databases">
        <title>Genomic Encyclopedia of Type Strains, Phase IV (KMG-IV): sequencing the most valuable type-strain genomes for metagenomic binning, comparative biology and taxonomic classification.</title>
        <authorList>
            <person name="Goeker M."/>
        </authorList>
    </citation>
    <scope>NUCLEOTIDE SEQUENCE [LARGE SCALE GENOMIC DNA]</scope>
    <source>
        <strain evidence="8 9">DSM 27513</strain>
    </source>
</reference>
<feature type="domain" description="G5" evidence="7">
    <location>
        <begin position="892"/>
        <end position="972"/>
    </location>
</feature>
<dbReference type="InterPro" id="IPR008006">
    <property type="entry name" value="Peptidase_M26_N_dom"/>
</dbReference>
<dbReference type="Proteomes" id="UP000809081">
    <property type="component" value="Unassembled WGS sequence"/>
</dbReference>
<dbReference type="Gene3D" id="2.160.20.110">
    <property type="match status" value="1"/>
</dbReference>
<evidence type="ECO:0000256" key="1">
    <source>
        <dbReference type="ARBA" id="ARBA00022670"/>
    </source>
</evidence>
<keyword evidence="5" id="KW-0472">Membrane</keyword>
<feature type="domain" description="G5" evidence="7">
    <location>
        <begin position="339"/>
        <end position="419"/>
    </location>
</feature>
<dbReference type="Pfam" id="PF07580">
    <property type="entry name" value="Peptidase_M26_C"/>
    <property type="match status" value="1"/>
</dbReference>
<keyword evidence="2 6" id="KW-0732">Signal</keyword>
<dbReference type="Pfam" id="PF05342">
    <property type="entry name" value="Peptidase_M26_N"/>
    <property type="match status" value="1"/>
</dbReference>
<feature type="compositionally biased region" description="Low complexity" evidence="4">
    <location>
        <begin position="219"/>
        <end position="232"/>
    </location>
</feature>
<dbReference type="Pfam" id="PF07501">
    <property type="entry name" value="G5"/>
    <property type="match status" value="13"/>
</dbReference>
<feature type="domain" description="G5" evidence="7">
    <location>
        <begin position="985"/>
        <end position="1065"/>
    </location>
</feature>
<accession>A0ABS2PKJ1</accession>
<feature type="domain" description="G5" evidence="7">
    <location>
        <begin position="1078"/>
        <end position="1158"/>
    </location>
</feature>
<dbReference type="PROSITE" id="PS51109">
    <property type="entry name" value="G5"/>
    <property type="match status" value="13"/>
</dbReference>
<evidence type="ECO:0000256" key="2">
    <source>
        <dbReference type="ARBA" id="ARBA00022729"/>
    </source>
</evidence>
<evidence type="ECO:0000256" key="6">
    <source>
        <dbReference type="SAM" id="SignalP"/>
    </source>
</evidence>
<feature type="domain" description="G5" evidence="7">
    <location>
        <begin position="1343"/>
        <end position="1423"/>
    </location>
</feature>
<feature type="domain" description="G5" evidence="7">
    <location>
        <begin position="1171"/>
        <end position="1251"/>
    </location>
</feature>
<keyword evidence="5" id="KW-0812">Transmembrane</keyword>
<protein>
    <submittedName>
        <fullName evidence="8">LPXTG-motif cell wall-anchored protein</fullName>
    </submittedName>
</protein>
<keyword evidence="3" id="KW-0378">Hydrolase</keyword>
<feature type="chain" id="PRO_5045480952" evidence="6">
    <location>
        <begin position="43"/>
        <end position="2667"/>
    </location>
</feature>
<dbReference type="Gene3D" id="2.20.230.10">
    <property type="entry name" value="Resuscitation-promoting factor rpfb"/>
    <property type="match status" value="13"/>
</dbReference>
<feature type="domain" description="G5" evidence="7">
    <location>
        <begin position="1264"/>
        <end position="1344"/>
    </location>
</feature>
<feature type="region of interest" description="Disordered" evidence="4">
    <location>
        <begin position="219"/>
        <end position="242"/>
    </location>
</feature>
<feature type="compositionally biased region" description="Polar residues" evidence="4">
    <location>
        <begin position="233"/>
        <end position="242"/>
    </location>
</feature>
<keyword evidence="5" id="KW-1133">Transmembrane helix</keyword>
<feature type="domain" description="G5" evidence="7">
    <location>
        <begin position="705"/>
        <end position="786"/>
    </location>
</feature>
<evidence type="ECO:0000313" key="8">
    <source>
        <dbReference type="EMBL" id="MBM7635879.1"/>
    </source>
</evidence>
<feature type="domain" description="G5" evidence="7">
    <location>
        <begin position="432"/>
        <end position="512"/>
    </location>
</feature>
<feature type="domain" description="G5" evidence="7">
    <location>
        <begin position="799"/>
        <end position="879"/>
    </location>
</feature>
<feature type="transmembrane region" description="Helical" evidence="5">
    <location>
        <begin position="128"/>
        <end position="145"/>
    </location>
</feature>
<feature type="domain" description="G5" evidence="7">
    <location>
        <begin position="246"/>
        <end position="326"/>
    </location>
</feature>
<proteinExistence type="predicted"/>
<dbReference type="SMART" id="SM01208">
    <property type="entry name" value="G5"/>
    <property type="match status" value="13"/>
</dbReference>
<feature type="signal peptide" evidence="6">
    <location>
        <begin position="1"/>
        <end position="42"/>
    </location>
</feature>
<evidence type="ECO:0000256" key="4">
    <source>
        <dbReference type="SAM" id="MobiDB-lite"/>
    </source>
</evidence>
<dbReference type="EMBL" id="JAFBEI010000011">
    <property type="protein sequence ID" value="MBM7635879.1"/>
    <property type="molecule type" value="Genomic_DNA"/>
</dbReference>
<evidence type="ECO:0000259" key="7">
    <source>
        <dbReference type="PROSITE" id="PS51109"/>
    </source>
</evidence>
<comment type="caution">
    <text evidence="8">The sequence shown here is derived from an EMBL/GenBank/DDBJ whole genome shotgun (WGS) entry which is preliminary data.</text>
</comment>
<keyword evidence="9" id="KW-1185">Reference proteome</keyword>
<evidence type="ECO:0000256" key="3">
    <source>
        <dbReference type="ARBA" id="ARBA00022801"/>
    </source>
</evidence>
<organism evidence="8 9">
    <name type="scientific">Streptococcus saliviloxodontae</name>
    <dbReference type="NCBI Taxonomy" id="1349416"/>
    <lineage>
        <taxon>Bacteria</taxon>
        <taxon>Bacillati</taxon>
        <taxon>Bacillota</taxon>
        <taxon>Bacilli</taxon>
        <taxon>Lactobacillales</taxon>
        <taxon>Streptococcaceae</taxon>
        <taxon>Streptococcus</taxon>
    </lineage>
</organism>